<dbReference type="InterPro" id="IPR003439">
    <property type="entry name" value="ABC_transporter-like_ATP-bd"/>
</dbReference>
<dbReference type="PROSITE" id="PS50893">
    <property type="entry name" value="ABC_TRANSPORTER_2"/>
    <property type="match status" value="1"/>
</dbReference>
<dbReference type="Pfam" id="PF00664">
    <property type="entry name" value="ABC_membrane"/>
    <property type="match status" value="1"/>
</dbReference>
<dbReference type="PROSITE" id="PS00211">
    <property type="entry name" value="ABC_TRANSPORTER_1"/>
    <property type="match status" value="1"/>
</dbReference>
<evidence type="ECO:0000256" key="4">
    <source>
        <dbReference type="ARBA" id="ARBA00023136"/>
    </source>
</evidence>
<keyword evidence="3 6" id="KW-1133">Transmembrane helix</keyword>
<gene>
    <name evidence="9" type="ORF">ET989_11535</name>
</gene>
<feature type="transmembrane region" description="Helical" evidence="6">
    <location>
        <begin position="276"/>
        <end position="303"/>
    </location>
</feature>
<dbReference type="PANTHER" id="PTHR43394">
    <property type="entry name" value="ATP-DEPENDENT PERMEASE MDL1, MITOCHONDRIAL"/>
    <property type="match status" value="1"/>
</dbReference>
<dbReference type="SUPFAM" id="SSF90123">
    <property type="entry name" value="ABC transporter transmembrane region"/>
    <property type="match status" value="1"/>
</dbReference>
<keyword evidence="9" id="KW-0067">ATP-binding</keyword>
<sequence length="639" mass="69566">MFRPVDASTPRPHDRDPSLRWEGRHDFPPRVGGFRAGEPGAPDVRSPSRFLFWLMRSMGWVVPTMTLAALSWLVPGSLTPWLLGRAIDAGILSRDLAATLGWVALLLGVIAFGVAGGILFHTLAVRMWVIAIHGTQRRVGRKAADLGHLLGRRVPTGEALSISNSDSDQFGATIEAFGHVMASALSFLFVCVLMFSTSPTLGLVVLVATPLLLAASLPVMRPLTAAQTAERTESSHLTSLATDIVAGLRILRGIGGEQTFARNYERQSRKVRRLGITLGTWQGVVEAISVLLSGILLVVLVYLGAQHMLAGELTVGELISFFGYAVFLVTPMRTFFDSAQRWVQGLVAARKTIALFAADVPWAHRGRQVAERPVLRDESSGVEVHPGQFLAVVSADPEASAALADRLGRYLPPLTGEEPELDDLKGRKLRLARKERARVRAERARADAERAAQLWGVTADGIDYAEYDLASLRERVVVSDTGASLFAGTLQDAVDPWGAHTREEAERALRTASAEDVYDGLPGGWQGRIDEKGRGLSGGQRQRIVLARALVRNPEVLVLVEPTSAVDAHTESRIAERLVEHRRGRTTVVTTASPLLLHRADVVALLVEGREVARGTHVELQAHPDYRRVIARGMEDDDE</sequence>
<evidence type="ECO:0000256" key="1">
    <source>
        <dbReference type="ARBA" id="ARBA00004651"/>
    </source>
</evidence>
<dbReference type="AlphaFoldDB" id="A0A4Q9KC16"/>
<dbReference type="PANTHER" id="PTHR43394:SF1">
    <property type="entry name" value="ATP-BINDING CASSETTE SUB-FAMILY B MEMBER 10, MITOCHONDRIAL"/>
    <property type="match status" value="1"/>
</dbReference>
<dbReference type="InterPro" id="IPR036640">
    <property type="entry name" value="ABC1_TM_sf"/>
</dbReference>
<dbReference type="Gene3D" id="3.40.50.300">
    <property type="entry name" value="P-loop containing nucleotide triphosphate hydrolases"/>
    <property type="match status" value="1"/>
</dbReference>
<keyword evidence="9" id="KW-0547">Nucleotide-binding</keyword>
<proteinExistence type="predicted"/>
<dbReference type="GO" id="GO:0005886">
    <property type="term" value="C:plasma membrane"/>
    <property type="evidence" value="ECO:0007669"/>
    <property type="project" value="UniProtKB-SubCell"/>
</dbReference>
<dbReference type="OrthoDB" id="4966664at2"/>
<comment type="caution">
    <text evidence="9">The sequence shown here is derived from an EMBL/GenBank/DDBJ whole genome shotgun (WGS) entry which is preliminary data.</text>
</comment>
<dbReference type="Gene3D" id="1.20.1560.10">
    <property type="entry name" value="ABC transporter type 1, transmembrane domain"/>
    <property type="match status" value="1"/>
</dbReference>
<feature type="compositionally biased region" description="Basic and acidic residues" evidence="5">
    <location>
        <begin position="11"/>
        <end position="25"/>
    </location>
</feature>
<feature type="transmembrane region" description="Helical" evidence="6">
    <location>
        <begin position="315"/>
        <end position="336"/>
    </location>
</feature>
<accession>A0A4Q9KC16</accession>
<dbReference type="InterPro" id="IPR039421">
    <property type="entry name" value="Type_1_exporter"/>
</dbReference>
<protein>
    <submittedName>
        <fullName evidence="9">ABC transporter ATP-binding protein</fullName>
    </submittedName>
</protein>
<name>A0A4Q9KC16_9ACTN</name>
<dbReference type="PROSITE" id="PS50929">
    <property type="entry name" value="ABC_TM1F"/>
    <property type="match status" value="1"/>
</dbReference>
<feature type="transmembrane region" description="Helical" evidence="6">
    <location>
        <begin position="50"/>
        <end position="74"/>
    </location>
</feature>
<evidence type="ECO:0000313" key="9">
    <source>
        <dbReference type="EMBL" id="TBT83315.1"/>
    </source>
</evidence>
<dbReference type="InterPro" id="IPR017871">
    <property type="entry name" value="ABC_transporter-like_CS"/>
</dbReference>
<keyword evidence="4 6" id="KW-0472">Membrane</keyword>
<comment type="subcellular location">
    <subcellularLocation>
        <location evidence="1">Cell membrane</location>
        <topology evidence="1">Multi-pass membrane protein</topology>
    </subcellularLocation>
</comment>
<feature type="domain" description="ABC transmembrane type-1" evidence="8">
    <location>
        <begin position="65"/>
        <end position="344"/>
    </location>
</feature>
<organism evidence="9 10">
    <name type="scientific">Propioniciclava sinopodophylli</name>
    <dbReference type="NCBI Taxonomy" id="1837344"/>
    <lineage>
        <taxon>Bacteria</taxon>
        <taxon>Bacillati</taxon>
        <taxon>Actinomycetota</taxon>
        <taxon>Actinomycetes</taxon>
        <taxon>Propionibacteriales</taxon>
        <taxon>Propionibacteriaceae</taxon>
        <taxon>Propioniciclava</taxon>
    </lineage>
</organism>
<dbReference type="InterPro" id="IPR011527">
    <property type="entry name" value="ABC1_TM_dom"/>
</dbReference>
<evidence type="ECO:0000259" key="8">
    <source>
        <dbReference type="PROSITE" id="PS50929"/>
    </source>
</evidence>
<dbReference type="GO" id="GO:0005524">
    <property type="term" value="F:ATP binding"/>
    <property type="evidence" value="ECO:0007669"/>
    <property type="project" value="UniProtKB-KW"/>
</dbReference>
<dbReference type="CDD" id="cd07346">
    <property type="entry name" value="ABC_6TM_exporters"/>
    <property type="match status" value="1"/>
</dbReference>
<feature type="transmembrane region" description="Helical" evidence="6">
    <location>
        <begin position="102"/>
        <end position="129"/>
    </location>
</feature>
<evidence type="ECO:0000256" key="6">
    <source>
        <dbReference type="SAM" id="Phobius"/>
    </source>
</evidence>
<evidence type="ECO:0000256" key="5">
    <source>
        <dbReference type="SAM" id="MobiDB-lite"/>
    </source>
</evidence>
<dbReference type="GO" id="GO:0015421">
    <property type="term" value="F:ABC-type oligopeptide transporter activity"/>
    <property type="evidence" value="ECO:0007669"/>
    <property type="project" value="TreeGrafter"/>
</dbReference>
<dbReference type="SUPFAM" id="SSF52540">
    <property type="entry name" value="P-loop containing nucleoside triphosphate hydrolases"/>
    <property type="match status" value="1"/>
</dbReference>
<keyword evidence="10" id="KW-1185">Reference proteome</keyword>
<dbReference type="EMBL" id="SDMQ01000012">
    <property type="protein sequence ID" value="TBT83315.1"/>
    <property type="molecule type" value="Genomic_DNA"/>
</dbReference>
<dbReference type="RefSeq" id="WP_131169104.1">
    <property type="nucleotide sequence ID" value="NZ_SDMQ01000012.1"/>
</dbReference>
<reference evidence="9 10" key="1">
    <citation type="submission" date="2019-01" db="EMBL/GenBank/DDBJ databases">
        <title>Lactibacter flavus gen. nov., sp. nov., a novel bacterium of the family Propionibacteriaceae isolated from raw milk and dairy products.</title>
        <authorList>
            <person name="Huptas C."/>
            <person name="Wenning M."/>
            <person name="Breitenwieser F."/>
            <person name="Doll E."/>
            <person name="Von Neubeck M."/>
            <person name="Busse H.-J."/>
            <person name="Scherer S."/>
        </authorList>
    </citation>
    <scope>NUCLEOTIDE SEQUENCE [LARGE SCALE GENOMIC DNA]</scope>
    <source>
        <strain evidence="9 10">KCTC 33808</strain>
    </source>
</reference>
<keyword evidence="2 6" id="KW-0812">Transmembrane</keyword>
<dbReference type="GO" id="GO:0016887">
    <property type="term" value="F:ATP hydrolysis activity"/>
    <property type="evidence" value="ECO:0007669"/>
    <property type="project" value="InterPro"/>
</dbReference>
<dbReference type="InterPro" id="IPR027417">
    <property type="entry name" value="P-loop_NTPase"/>
</dbReference>
<feature type="region of interest" description="Disordered" evidence="5">
    <location>
        <begin position="1"/>
        <end position="25"/>
    </location>
</feature>
<dbReference type="Proteomes" id="UP000292373">
    <property type="component" value="Unassembled WGS sequence"/>
</dbReference>
<dbReference type="Pfam" id="PF00005">
    <property type="entry name" value="ABC_tran"/>
    <property type="match status" value="1"/>
</dbReference>
<evidence type="ECO:0000313" key="10">
    <source>
        <dbReference type="Proteomes" id="UP000292373"/>
    </source>
</evidence>
<evidence type="ECO:0000259" key="7">
    <source>
        <dbReference type="PROSITE" id="PS50893"/>
    </source>
</evidence>
<feature type="domain" description="ABC transporter" evidence="7">
    <location>
        <begin position="355"/>
        <end position="633"/>
    </location>
</feature>
<evidence type="ECO:0000256" key="3">
    <source>
        <dbReference type="ARBA" id="ARBA00022989"/>
    </source>
</evidence>
<evidence type="ECO:0000256" key="2">
    <source>
        <dbReference type="ARBA" id="ARBA00022692"/>
    </source>
</evidence>